<dbReference type="PANTHER" id="PTHR34444:SF1">
    <property type="entry name" value="CILIA- AND FLAGELLA-ASSOCIATED PROTEIN 90"/>
    <property type="match status" value="1"/>
</dbReference>
<evidence type="ECO:0000256" key="1">
    <source>
        <dbReference type="SAM" id="MobiDB-lite"/>
    </source>
</evidence>
<dbReference type="Ensembl" id="ENSENLT00000011946.1">
    <property type="protein sequence ID" value="ENSENLP00000011445.1"/>
    <property type="gene ID" value="ENSENLG00000005513.1"/>
</dbReference>
<proteinExistence type="predicted"/>
<keyword evidence="3" id="KW-1185">Reference proteome</keyword>
<feature type="region of interest" description="Disordered" evidence="1">
    <location>
        <begin position="76"/>
        <end position="100"/>
    </location>
</feature>
<protein>
    <submittedName>
        <fullName evidence="2">Chromosome 5 open reading frame 49</fullName>
    </submittedName>
</protein>
<reference evidence="2" key="3">
    <citation type="submission" date="2025-09" db="UniProtKB">
        <authorList>
            <consortium name="Ensembl"/>
        </authorList>
    </citation>
    <scope>IDENTIFICATION</scope>
</reference>
<dbReference type="OMA" id="RKNGIAC"/>
<dbReference type="AlphaFoldDB" id="A0A665TWB5"/>
<dbReference type="Pfam" id="PF15074">
    <property type="entry name" value="CFAP90"/>
    <property type="match status" value="1"/>
</dbReference>
<name>A0A665TWB5_ECHNA</name>
<evidence type="ECO:0000313" key="2">
    <source>
        <dbReference type="Ensembl" id="ENSENLP00000011445.1"/>
    </source>
</evidence>
<reference evidence="2" key="1">
    <citation type="submission" date="2021-04" db="EMBL/GenBank/DDBJ databases">
        <authorList>
            <consortium name="Wellcome Sanger Institute Data Sharing"/>
        </authorList>
    </citation>
    <scope>NUCLEOTIDE SEQUENCE [LARGE SCALE GENOMIC DNA]</scope>
</reference>
<accession>A0A665TWB5</accession>
<evidence type="ECO:0000313" key="3">
    <source>
        <dbReference type="Proteomes" id="UP000472264"/>
    </source>
</evidence>
<dbReference type="FunCoup" id="A0A665TWB5">
    <property type="interactions" value="356"/>
</dbReference>
<sequence>FNDTKQQKNKSTQMSRGKQNKPLSTLSAFSYIPPRRKEPKERTYFNRDSKAPEVSMYDRVHHQAEGYDEILHRDDRKHHKGRGLNINEEEKSRAVPVLSSSEYGNRPVPVLYETGRQHARVACIKAEFFMKNGIIWNVAQGYGSVAPL</sequence>
<organism evidence="2 3">
    <name type="scientific">Echeneis naucrates</name>
    <name type="common">Live sharksucker</name>
    <dbReference type="NCBI Taxonomy" id="173247"/>
    <lineage>
        <taxon>Eukaryota</taxon>
        <taxon>Metazoa</taxon>
        <taxon>Chordata</taxon>
        <taxon>Craniata</taxon>
        <taxon>Vertebrata</taxon>
        <taxon>Euteleostomi</taxon>
        <taxon>Actinopterygii</taxon>
        <taxon>Neopterygii</taxon>
        <taxon>Teleostei</taxon>
        <taxon>Neoteleostei</taxon>
        <taxon>Acanthomorphata</taxon>
        <taxon>Carangaria</taxon>
        <taxon>Carangiformes</taxon>
        <taxon>Echeneidae</taxon>
        <taxon>Echeneis</taxon>
    </lineage>
</organism>
<dbReference type="InParanoid" id="A0A665TWB5"/>
<feature type="region of interest" description="Disordered" evidence="1">
    <location>
        <begin position="1"/>
        <end position="28"/>
    </location>
</feature>
<dbReference type="Proteomes" id="UP000472264">
    <property type="component" value="Chromosome 11"/>
</dbReference>
<dbReference type="PANTHER" id="PTHR34444">
    <property type="entry name" value="LOC361192"/>
    <property type="match status" value="1"/>
</dbReference>
<reference evidence="2" key="2">
    <citation type="submission" date="2025-08" db="UniProtKB">
        <authorList>
            <consortium name="Ensembl"/>
        </authorList>
    </citation>
    <scope>IDENTIFICATION</scope>
</reference>
<gene>
    <name evidence="2" type="primary">cfap90</name>
</gene>
<dbReference type="InterPro" id="IPR027901">
    <property type="entry name" value="CFAP90"/>
</dbReference>